<dbReference type="AlphaFoldDB" id="A0A9D2UUJ3"/>
<accession>A0A9D2UUJ3</accession>
<feature type="chain" id="PRO_5038470195" evidence="1">
    <location>
        <begin position="22"/>
        <end position="55"/>
    </location>
</feature>
<feature type="signal peptide" evidence="1">
    <location>
        <begin position="1"/>
        <end position="21"/>
    </location>
</feature>
<name>A0A9D2UUJ3_ACILW</name>
<protein>
    <submittedName>
        <fullName evidence="2">Uncharacterized protein</fullName>
    </submittedName>
</protein>
<sequence>MNMLKFALATAIMAVSIQASAQIAQVVYLPDFPVKKAETETVQTEPTPVEDEKAA</sequence>
<keyword evidence="1" id="KW-0732">Signal</keyword>
<gene>
    <name evidence="2" type="ORF">K8V79_12375</name>
</gene>
<dbReference type="EMBL" id="DYWX01000138">
    <property type="protein sequence ID" value="HJF29003.1"/>
    <property type="molecule type" value="Genomic_DNA"/>
</dbReference>
<dbReference type="Proteomes" id="UP000787156">
    <property type="component" value="Unassembled WGS sequence"/>
</dbReference>
<proteinExistence type="predicted"/>
<evidence type="ECO:0000313" key="2">
    <source>
        <dbReference type="EMBL" id="HJF29003.1"/>
    </source>
</evidence>
<reference evidence="2" key="1">
    <citation type="journal article" date="2021" name="PeerJ">
        <title>Extensive microbial diversity within the chicken gut microbiome revealed by metagenomics and culture.</title>
        <authorList>
            <person name="Gilroy R."/>
            <person name="Ravi A."/>
            <person name="Getino M."/>
            <person name="Pursley I."/>
            <person name="Horton D.L."/>
            <person name="Alikhan N.F."/>
            <person name="Baker D."/>
            <person name="Gharbi K."/>
            <person name="Hall N."/>
            <person name="Watson M."/>
            <person name="Adriaenssens E.M."/>
            <person name="Foster-Nyarko E."/>
            <person name="Jarju S."/>
            <person name="Secka A."/>
            <person name="Antonio M."/>
            <person name="Oren A."/>
            <person name="Chaudhuri R.R."/>
            <person name="La Ragione R."/>
            <person name="Hildebrand F."/>
            <person name="Pallen M.J."/>
        </authorList>
    </citation>
    <scope>NUCLEOTIDE SEQUENCE</scope>
    <source>
        <strain evidence="2">CHK135-1449</strain>
    </source>
</reference>
<organism evidence="2 3">
    <name type="scientific">Acinetobacter lwoffii</name>
    <dbReference type="NCBI Taxonomy" id="28090"/>
    <lineage>
        <taxon>Bacteria</taxon>
        <taxon>Pseudomonadati</taxon>
        <taxon>Pseudomonadota</taxon>
        <taxon>Gammaproteobacteria</taxon>
        <taxon>Moraxellales</taxon>
        <taxon>Moraxellaceae</taxon>
        <taxon>Acinetobacter</taxon>
    </lineage>
</organism>
<reference evidence="2" key="2">
    <citation type="submission" date="2021-09" db="EMBL/GenBank/DDBJ databases">
        <authorList>
            <person name="Gilroy R."/>
        </authorList>
    </citation>
    <scope>NUCLEOTIDE SEQUENCE</scope>
    <source>
        <strain evidence="2">CHK135-1449</strain>
    </source>
</reference>
<comment type="caution">
    <text evidence="2">The sequence shown here is derived from an EMBL/GenBank/DDBJ whole genome shotgun (WGS) entry which is preliminary data.</text>
</comment>
<evidence type="ECO:0000313" key="3">
    <source>
        <dbReference type="Proteomes" id="UP000787156"/>
    </source>
</evidence>
<evidence type="ECO:0000256" key="1">
    <source>
        <dbReference type="SAM" id="SignalP"/>
    </source>
</evidence>